<keyword evidence="17" id="KW-0325">Glycoprotein</keyword>
<evidence type="ECO:0000256" key="23">
    <source>
        <dbReference type="ARBA" id="ARBA00050886"/>
    </source>
</evidence>
<dbReference type="SMART" id="SM00874">
    <property type="entry name" value="B5"/>
    <property type="match status" value="1"/>
</dbReference>
<dbReference type="Pfam" id="PF03483">
    <property type="entry name" value="B3_4"/>
    <property type="match status" value="1"/>
</dbReference>
<evidence type="ECO:0000256" key="1">
    <source>
        <dbReference type="ARBA" id="ARBA00001936"/>
    </source>
</evidence>
<evidence type="ECO:0000256" key="9">
    <source>
        <dbReference type="ARBA" id="ARBA00022679"/>
    </source>
</evidence>
<dbReference type="Proteomes" id="UP000663699">
    <property type="component" value="Chromosome 6"/>
</dbReference>
<evidence type="ECO:0000259" key="26">
    <source>
        <dbReference type="PROSITE" id="PS51483"/>
    </source>
</evidence>
<evidence type="ECO:0000313" key="28">
    <source>
        <dbReference type="Proteomes" id="UP000663699"/>
    </source>
</evidence>
<dbReference type="PROSITE" id="PS51483">
    <property type="entry name" value="B5"/>
    <property type="match status" value="1"/>
</dbReference>
<dbReference type="FunFam" id="3.90.550.10:FF:000092">
    <property type="entry name" value="Glycogenin 2"/>
    <property type="match status" value="1"/>
</dbReference>
<evidence type="ECO:0000256" key="7">
    <source>
        <dbReference type="ARBA" id="ARBA00022490"/>
    </source>
</evidence>
<evidence type="ECO:0000256" key="22">
    <source>
        <dbReference type="ARBA" id="ARBA00049255"/>
    </source>
</evidence>
<dbReference type="NCBIfam" id="TIGR00471">
    <property type="entry name" value="pheT_arch"/>
    <property type="match status" value="1"/>
</dbReference>
<dbReference type="GO" id="GO:0008466">
    <property type="term" value="F:glycogenin glucosyltransferase activity"/>
    <property type="evidence" value="ECO:0007669"/>
    <property type="project" value="UniProtKB-EC"/>
</dbReference>
<dbReference type="EMBL" id="CP054537">
    <property type="protein sequence ID" value="QSL65449.1"/>
    <property type="molecule type" value="Genomic_DNA"/>
</dbReference>
<comment type="cofactor">
    <cofactor evidence="1">
        <name>Mn(2+)</name>
        <dbReference type="ChEBI" id="CHEBI:29035"/>
    </cofactor>
</comment>
<keyword evidence="10" id="KW-0479">Metal-binding</keyword>
<dbReference type="SUPFAM" id="SSF56037">
    <property type="entry name" value="PheT/TilS domain"/>
    <property type="match status" value="1"/>
</dbReference>
<dbReference type="SMART" id="SM00873">
    <property type="entry name" value="B3_4"/>
    <property type="match status" value="1"/>
</dbReference>
<comment type="subcellular location">
    <subcellularLocation>
        <location evidence="3">Cytoplasm</location>
    </subcellularLocation>
</comment>
<dbReference type="Gene3D" id="3.90.550.10">
    <property type="entry name" value="Spore Coat Polysaccharide Biosynthesis Protein SpsA, Chain A"/>
    <property type="match status" value="1"/>
</dbReference>
<keyword evidence="18" id="KW-0464">Manganese</keyword>
<dbReference type="GO" id="GO:0003723">
    <property type="term" value="F:RNA binding"/>
    <property type="evidence" value="ECO:0007669"/>
    <property type="project" value="InterPro"/>
</dbReference>
<dbReference type="Gene3D" id="3.50.40.10">
    <property type="entry name" value="Phenylalanyl-trna Synthetase, Chain B, domain 3"/>
    <property type="match status" value="1"/>
</dbReference>
<evidence type="ECO:0000256" key="5">
    <source>
        <dbReference type="ARBA" id="ARBA00011209"/>
    </source>
</evidence>
<dbReference type="GO" id="GO:0005978">
    <property type="term" value="P:glycogen biosynthetic process"/>
    <property type="evidence" value="ECO:0007669"/>
    <property type="project" value="UniProtKB-KW"/>
</dbReference>
<comment type="subunit">
    <text evidence="5">Tetramer of two alpha and two beta subunits.</text>
</comment>
<dbReference type="InterPro" id="IPR002495">
    <property type="entry name" value="Glyco_trans_8"/>
</dbReference>
<dbReference type="Gene3D" id="3.30.56.10">
    <property type="match status" value="2"/>
</dbReference>
<dbReference type="GO" id="GO:0006432">
    <property type="term" value="P:phenylalanyl-tRNA aminoacylation"/>
    <property type="evidence" value="ECO:0007669"/>
    <property type="project" value="InterPro"/>
</dbReference>
<dbReference type="Pfam" id="PF01501">
    <property type="entry name" value="Glyco_transf_8"/>
    <property type="match status" value="1"/>
</dbReference>
<dbReference type="SUPFAM" id="SSF46955">
    <property type="entry name" value="Putative DNA-binding domain"/>
    <property type="match status" value="2"/>
</dbReference>
<evidence type="ECO:0000256" key="24">
    <source>
        <dbReference type="ARBA" id="ARBA00052293"/>
    </source>
</evidence>
<evidence type="ECO:0000256" key="18">
    <source>
        <dbReference type="ARBA" id="ARBA00023211"/>
    </source>
</evidence>
<keyword evidence="11" id="KW-0547">Nucleotide-binding</keyword>
<comment type="catalytic activity">
    <reaction evidence="24">
        <text>L-tyrosyl-[glycogenin] + UDP-alpha-D-glucose = alpha-D-glucosyl-L-tyrosyl-[glycogenin] + UDP + H(+)</text>
        <dbReference type="Rhea" id="RHEA:23360"/>
        <dbReference type="Rhea" id="RHEA-COMP:14604"/>
        <dbReference type="Rhea" id="RHEA-COMP:14605"/>
        <dbReference type="ChEBI" id="CHEBI:15378"/>
        <dbReference type="ChEBI" id="CHEBI:46858"/>
        <dbReference type="ChEBI" id="CHEBI:58223"/>
        <dbReference type="ChEBI" id="CHEBI:58885"/>
        <dbReference type="ChEBI" id="CHEBI:140573"/>
        <dbReference type="EC" id="2.4.1.186"/>
    </reaction>
</comment>
<protein>
    <recommendedName>
        <fullName evidence="19">Phenylalanyl-tRNA synthetase beta subunit</fullName>
        <ecNumber evidence="21">2.4.1.186</ecNumber>
        <ecNumber evidence="6">6.1.1.20</ecNumber>
    </recommendedName>
</protein>
<dbReference type="InterPro" id="IPR040659">
    <property type="entry name" value="PhetRS_B1"/>
</dbReference>
<dbReference type="GO" id="GO:0000287">
    <property type="term" value="F:magnesium ion binding"/>
    <property type="evidence" value="ECO:0007669"/>
    <property type="project" value="InterPro"/>
</dbReference>
<evidence type="ECO:0000256" key="13">
    <source>
        <dbReference type="ARBA" id="ARBA00022842"/>
    </source>
</evidence>
<evidence type="ECO:0000256" key="21">
    <source>
        <dbReference type="ARBA" id="ARBA00038934"/>
    </source>
</evidence>
<comment type="function">
    <text evidence="25">Self-glucosylating initiator of glycogen synthesis. It catalyzes the formation of a short alpha (1,4)-glucosyl chain covalently attached via a glucose 1-O-tyrosyl linkage to internal tyrosine residues and these chains act as primers for the elongation reaction catalyzed by glycogen synthase.</text>
</comment>
<dbReference type="CDD" id="cd00769">
    <property type="entry name" value="PheRS_beta_core"/>
    <property type="match status" value="1"/>
</dbReference>
<gene>
    <name evidence="27" type="ORF">MERGE_002760</name>
</gene>
<keyword evidence="14" id="KW-0648">Protein biosynthesis</keyword>
<feature type="domain" description="B5" evidence="26">
    <location>
        <begin position="293"/>
        <end position="371"/>
    </location>
</feature>
<keyword evidence="16" id="KW-0030">Aminoacyl-tRNA synthetase</keyword>
<dbReference type="InterPro" id="IPR005147">
    <property type="entry name" value="tRNA_synthase_B5-dom"/>
</dbReference>
<evidence type="ECO:0000256" key="12">
    <source>
        <dbReference type="ARBA" id="ARBA00022840"/>
    </source>
</evidence>
<dbReference type="AlphaFoldDB" id="A0A899G1U5"/>
<dbReference type="InterPro" id="IPR005146">
    <property type="entry name" value="B3/B4_tRNA-bd"/>
</dbReference>
<evidence type="ECO:0000256" key="11">
    <source>
        <dbReference type="ARBA" id="ARBA00022741"/>
    </source>
</evidence>
<dbReference type="InterPro" id="IPR045864">
    <property type="entry name" value="aa-tRNA-synth_II/BPL/LPL"/>
</dbReference>
<evidence type="ECO:0000256" key="16">
    <source>
        <dbReference type="ARBA" id="ARBA00023146"/>
    </source>
</evidence>
<keyword evidence="9" id="KW-0808">Transferase</keyword>
<dbReference type="Pfam" id="PF03484">
    <property type="entry name" value="B5"/>
    <property type="match status" value="1"/>
</dbReference>
<dbReference type="InterPro" id="IPR004531">
    <property type="entry name" value="Phe-tRNA-synth_IIc_bsu_arc_euk"/>
</dbReference>
<evidence type="ECO:0000256" key="4">
    <source>
        <dbReference type="ARBA" id="ARBA00007438"/>
    </source>
</evidence>
<dbReference type="GO" id="GO:0004826">
    <property type="term" value="F:phenylalanine-tRNA ligase activity"/>
    <property type="evidence" value="ECO:0007669"/>
    <property type="project" value="UniProtKB-EC"/>
</dbReference>
<dbReference type="SUPFAM" id="SSF53448">
    <property type="entry name" value="Nucleotide-diphospho-sugar transferases"/>
    <property type="match status" value="1"/>
</dbReference>
<dbReference type="OrthoDB" id="1698572at2759"/>
<dbReference type="EC" id="6.1.1.20" evidence="6"/>
<dbReference type="FunFam" id="3.50.40.10:FF:000002">
    <property type="entry name" value="phenylalanine--tRNA ligase beta subunit"/>
    <property type="match status" value="1"/>
</dbReference>
<evidence type="ECO:0000256" key="6">
    <source>
        <dbReference type="ARBA" id="ARBA00012814"/>
    </source>
</evidence>
<name>A0A899G1U5_9ASCO</name>
<dbReference type="PANTHER" id="PTHR10947:SF0">
    <property type="entry name" value="PHENYLALANINE--TRNA LIGASE BETA SUBUNIT"/>
    <property type="match status" value="1"/>
</dbReference>
<dbReference type="PANTHER" id="PTHR10947">
    <property type="entry name" value="PHENYLALANYL-TRNA SYNTHETASE BETA CHAIN AND LEUCINE-RICH REPEAT-CONTAINING PROTEIN 47"/>
    <property type="match status" value="1"/>
</dbReference>
<comment type="similarity">
    <text evidence="20">Belongs to the glycosyltransferase 8 family. Glycogenin subfamily.</text>
</comment>
<dbReference type="Gene3D" id="3.30.930.10">
    <property type="entry name" value="Bira Bifunctional Protein, Domain 2"/>
    <property type="match status" value="1"/>
</dbReference>
<reference evidence="27" key="1">
    <citation type="submission" date="2020-06" db="EMBL/GenBank/DDBJ databases">
        <title>Genomes of multiple members of Pneumocystis genus reveal paths to human pathogen Pneumocystis jirovecii.</title>
        <authorList>
            <person name="Cisse O.H."/>
            <person name="Ma L."/>
            <person name="Dekker J."/>
            <person name="Khil P."/>
            <person name="Jo J."/>
            <person name="Brenchley J."/>
            <person name="Blair R."/>
            <person name="Pahar B."/>
            <person name="Chabe M."/>
            <person name="Van Rompay K.A."/>
            <person name="Keesler R."/>
            <person name="Sukura A."/>
            <person name="Hirsch V."/>
            <person name="Kutty G."/>
            <person name="Liu Y."/>
            <person name="Peng L."/>
            <person name="Chen J."/>
            <person name="Song J."/>
            <person name="Weissenbacher-Lang C."/>
            <person name="Xu J."/>
            <person name="Upham N.S."/>
            <person name="Stajich J.E."/>
            <person name="Cuomo C.A."/>
            <person name="Cushion M.T."/>
            <person name="Kovacs J.A."/>
        </authorList>
    </citation>
    <scope>NUCLEOTIDE SEQUENCE</scope>
    <source>
        <strain evidence="27">2A</strain>
    </source>
</reference>
<dbReference type="SUPFAM" id="SSF55681">
    <property type="entry name" value="Class II aaRS and biotin synthetases"/>
    <property type="match status" value="1"/>
</dbReference>
<evidence type="ECO:0000256" key="8">
    <source>
        <dbReference type="ARBA" id="ARBA00022598"/>
    </source>
</evidence>
<comment type="cofactor">
    <cofactor evidence="2">
        <name>Mg(2+)</name>
        <dbReference type="ChEBI" id="CHEBI:18420"/>
    </cofactor>
</comment>
<evidence type="ECO:0000256" key="2">
    <source>
        <dbReference type="ARBA" id="ARBA00001946"/>
    </source>
</evidence>
<evidence type="ECO:0000256" key="25">
    <source>
        <dbReference type="ARBA" id="ARBA00057883"/>
    </source>
</evidence>
<accession>A0A899G1U5</accession>
<organism evidence="27 28">
    <name type="scientific">Pneumocystis wakefieldiae</name>
    <dbReference type="NCBI Taxonomy" id="38082"/>
    <lineage>
        <taxon>Eukaryota</taxon>
        <taxon>Fungi</taxon>
        <taxon>Dikarya</taxon>
        <taxon>Ascomycota</taxon>
        <taxon>Taphrinomycotina</taxon>
        <taxon>Pneumocystomycetes</taxon>
        <taxon>Pneumocystaceae</taxon>
        <taxon>Pneumocystis</taxon>
    </lineage>
</organism>
<dbReference type="GO" id="GO:0005524">
    <property type="term" value="F:ATP binding"/>
    <property type="evidence" value="ECO:0007669"/>
    <property type="project" value="UniProtKB-KW"/>
</dbReference>
<dbReference type="InterPro" id="IPR009061">
    <property type="entry name" value="DNA-bd_dom_put_sf"/>
</dbReference>
<dbReference type="CDD" id="cd02537">
    <property type="entry name" value="GT8_Glycogenin"/>
    <property type="match status" value="1"/>
</dbReference>
<evidence type="ECO:0000313" key="27">
    <source>
        <dbReference type="EMBL" id="QSL65449.1"/>
    </source>
</evidence>
<evidence type="ECO:0000256" key="14">
    <source>
        <dbReference type="ARBA" id="ARBA00022917"/>
    </source>
</evidence>
<evidence type="ECO:0000256" key="15">
    <source>
        <dbReference type="ARBA" id="ARBA00023056"/>
    </source>
</evidence>
<keyword evidence="12" id="KW-0067">ATP-binding</keyword>
<keyword evidence="7" id="KW-0963">Cytoplasm</keyword>
<keyword evidence="13" id="KW-0460">Magnesium</keyword>
<comment type="similarity">
    <text evidence="4">Belongs to the phenylalanyl-tRNA synthetase beta subunit family. Type 2 subfamily.</text>
</comment>
<evidence type="ECO:0000256" key="19">
    <source>
        <dbReference type="ARBA" id="ARBA00033189"/>
    </source>
</evidence>
<dbReference type="InterPro" id="IPR041616">
    <property type="entry name" value="PheRS_beta_core"/>
</dbReference>
<dbReference type="EC" id="2.4.1.186" evidence="21"/>
<dbReference type="InterPro" id="IPR020825">
    <property type="entry name" value="Phe-tRNA_synthase-like_B3/B4"/>
</dbReference>
<dbReference type="FunFam" id="3.30.56.10:FF:000004">
    <property type="entry name" value="Phenylalanyl-tRNA synthetase, beta subunit"/>
    <property type="match status" value="1"/>
</dbReference>
<dbReference type="InterPro" id="IPR029044">
    <property type="entry name" value="Nucleotide-diphossugar_trans"/>
</dbReference>
<evidence type="ECO:0000256" key="20">
    <source>
        <dbReference type="ARBA" id="ARBA00038162"/>
    </source>
</evidence>
<evidence type="ECO:0000256" key="10">
    <source>
        <dbReference type="ARBA" id="ARBA00022723"/>
    </source>
</evidence>
<dbReference type="Pfam" id="PF17759">
    <property type="entry name" value="tRNA_synthFbeta"/>
    <property type="match status" value="1"/>
</dbReference>
<comment type="catalytic activity">
    <reaction evidence="22">
        <text>tRNA(Phe) + L-phenylalanine + ATP = L-phenylalanyl-tRNA(Phe) + AMP + diphosphate + H(+)</text>
        <dbReference type="Rhea" id="RHEA:19413"/>
        <dbReference type="Rhea" id="RHEA-COMP:9668"/>
        <dbReference type="Rhea" id="RHEA-COMP:9699"/>
        <dbReference type="ChEBI" id="CHEBI:15378"/>
        <dbReference type="ChEBI" id="CHEBI:30616"/>
        <dbReference type="ChEBI" id="CHEBI:33019"/>
        <dbReference type="ChEBI" id="CHEBI:58095"/>
        <dbReference type="ChEBI" id="CHEBI:78442"/>
        <dbReference type="ChEBI" id="CHEBI:78531"/>
        <dbReference type="ChEBI" id="CHEBI:456215"/>
        <dbReference type="EC" id="6.1.1.20"/>
    </reaction>
</comment>
<comment type="catalytic activity">
    <reaction evidence="23">
        <text>[1,4-alpha-D-glucosyl](n)-L-tyrosyl-[glycogenin] + UDP-alpha-D-glucose = [1,4-alpha-D-glucosyl](n+1)-L-tyrosyl-[glycogenin] + UDP + H(+)</text>
        <dbReference type="Rhea" id="RHEA:56560"/>
        <dbReference type="Rhea" id="RHEA-COMP:14606"/>
        <dbReference type="Rhea" id="RHEA-COMP:14607"/>
        <dbReference type="ChEBI" id="CHEBI:15378"/>
        <dbReference type="ChEBI" id="CHEBI:58223"/>
        <dbReference type="ChEBI" id="CHEBI:58885"/>
        <dbReference type="ChEBI" id="CHEBI:140574"/>
        <dbReference type="EC" id="2.4.1.186"/>
    </reaction>
</comment>
<keyword evidence="28" id="KW-1185">Reference proteome</keyword>
<dbReference type="InterPro" id="IPR045060">
    <property type="entry name" value="Phe-tRNA-ligase_IIc_bsu"/>
</dbReference>
<dbReference type="Pfam" id="PF18262">
    <property type="entry name" value="PhetRS_B1"/>
    <property type="match status" value="1"/>
</dbReference>
<keyword evidence="15" id="KW-0320">Glycogen biosynthesis</keyword>
<dbReference type="GO" id="GO:0009328">
    <property type="term" value="C:phenylalanine-tRNA ligase complex"/>
    <property type="evidence" value="ECO:0007669"/>
    <property type="project" value="TreeGrafter"/>
</dbReference>
<keyword evidence="8" id="KW-0436">Ligase</keyword>
<evidence type="ECO:0000256" key="3">
    <source>
        <dbReference type="ARBA" id="ARBA00004496"/>
    </source>
</evidence>
<sequence>MPTVNVDKEDLFNSFDYNYTIEEFSELCFNFGLELDEDTYESEAINETLKRPQLKIEVPANRSDLLCLEGIASALNIFLGRQKIPQFKLSRPKNLQILKVSKETEKIRPFISAAILRGVCFTKQRYESFISLQDKLHSNICRNRSLASIGTHDLDTIQSPFSYEAHEPEKINFIPLNQKKSMNMDELFKLYENDRHLGKFLHLIKDSSVYPVIYDSNRIICSLPPIINSEHSKITLNTKNVFIEVTATDQTKLEIVTNIMVAMFSCYSEEPFTIEPVQIESPHNHCSRISPNIDHNIKSVEISYINSCCGLNLSSKEITKLLEKMGLSSKQSIINPELLDVFIPITRPDILHQCDIMEDIAIAYGYNCLKKTFPNKIITIGKPLPLNKLTDIIRMECSMAGWSEVMSLILSSHDENFKYLGKTDDSLAVILENPKTAEYQVVRTTLIPGLLKTIRENKKHSLPIKIFEVSDVVLRNDNEETFCKNKRLWSAAYFSNTSGFEIIHGLLDRIMSMLSTNKVAPESKDPGYWIECLEDSMFLKGRCAKVFLRFENMLEVNIGIFGILHPNVLKAFEIPFISRTRKILISPVLTDSYLIGSQVLAWSLRDSGSKKHLTALVTKKTLSESTLKALEETYDEIINVEPIYSKDIDKLHLLGRPDLRCSFTKIHVWAQEKFKKIIYIDADAFCLKNIDELFDIDTDFAAVPDVGWPDIFNSGVFITKPSISVYNSLLSLAKNSISFDGGDQGLLNFYFSNWRRLPFIFNVVPSFSYQYSPAYYHFKSKISIVHFAGTKKPWTLSKDQINSKPYNELIEKWISIQRSRIRPQGYTDNLSCEEKIHLEKKKTIESQESEYDINKNSISYELLIQKASLYDRMKFNHKQLEEQDLSSILSKTTFFCNSNCKNEQNRSFNPDKLLFIPQPPLLIPGYIKEIEEYNRYRNGIEEFNKYKNEILQIEKKHMFPWARQKMKATRVFMDHDQENKIDMSKYDIRITKKNVFLHYKTKEMSISKF</sequence>
<evidence type="ECO:0000256" key="17">
    <source>
        <dbReference type="ARBA" id="ARBA00023180"/>
    </source>
</evidence>
<proteinExistence type="inferred from homology"/>